<organism evidence="4 5">
    <name type="scientific">Erythrobacter litoralis</name>
    <dbReference type="NCBI Taxonomy" id="39960"/>
    <lineage>
        <taxon>Bacteria</taxon>
        <taxon>Pseudomonadati</taxon>
        <taxon>Pseudomonadota</taxon>
        <taxon>Alphaproteobacteria</taxon>
        <taxon>Sphingomonadales</taxon>
        <taxon>Erythrobacteraceae</taxon>
        <taxon>Erythrobacter/Porphyrobacter group</taxon>
        <taxon>Erythrobacter</taxon>
    </lineage>
</organism>
<dbReference type="OrthoDB" id="7061558at2"/>
<dbReference type="EMBL" id="JMIX01000012">
    <property type="protein sequence ID" value="KEO90612.1"/>
    <property type="molecule type" value="Genomic_DNA"/>
</dbReference>
<dbReference type="Proteomes" id="UP000027866">
    <property type="component" value="Unassembled WGS sequence"/>
</dbReference>
<accession>A0A074MYE9</accession>
<dbReference type="InterPro" id="IPR039298">
    <property type="entry name" value="ACOT13"/>
</dbReference>
<dbReference type="GO" id="GO:0047617">
    <property type="term" value="F:fatty acyl-CoA hydrolase activity"/>
    <property type="evidence" value="ECO:0007669"/>
    <property type="project" value="InterPro"/>
</dbReference>
<sequence length="142" mass="15211">MLAPMTDTPPPPGFEPARFSPGFLDHGGPYFLGALREGVRVMGLRVCPHHINYKDGAHGGVISTFADVALSHAVYDAERPRLAPSTIALQVNYLAAARLGDWLEAQVTIDRLGGRTAYTSGRIMCGEDAIATMSGVFSIRRG</sequence>
<comment type="caution">
    <text evidence="4">The sequence shown here is derived from an EMBL/GenBank/DDBJ whole genome shotgun (WGS) entry which is preliminary data.</text>
</comment>
<dbReference type="KEGG" id="elq:Ga0102493_111108"/>
<name>A0A074MYE9_9SPHN</name>
<keyword evidence="2" id="KW-0378">Hydrolase</keyword>
<reference evidence="4 5" key="1">
    <citation type="submission" date="2014-04" db="EMBL/GenBank/DDBJ databases">
        <title>A comprehensive comparison of genomes of Erythrobacter spp. Strains.</title>
        <authorList>
            <person name="Zheng Q."/>
        </authorList>
    </citation>
    <scope>NUCLEOTIDE SEQUENCE [LARGE SCALE GENOMIC DNA]</scope>
    <source>
        <strain evidence="4 5">DSM 8509</strain>
    </source>
</reference>
<proteinExistence type="inferred from homology"/>
<feature type="domain" description="Thioesterase" evidence="3">
    <location>
        <begin position="57"/>
        <end position="129"/>
    </location>
</feature>
<evidence type="ECO:0000259" key="3">
    <source>
        <dbReference type="Pfam" id="PF03061"/>
    </source>
</evidence>
<dbReference type="SUPFAM" id="SSF54637">
    <property type="entry name" value="Thioesterase/thiol ester dehydrase-isomerase"/>
    <property type="match status" value="1"/>
</dbReference>
<dbReference type="Gene3D" id="3.10.129.10">
    <property type="entry name" value="Hotdog Thioesterase"/>
    <property type="match status" value="1"/>
</dbReference>
<dbReference type="PATRIC" id="fig|39960.10.peg.174"/>
<dbReference type="AlphaFoldDB" id="A0A074MYE9"/>
<dbReference type="InterPro" id="IPR006683">
    <property type="entry name" value="Thioestr_dom"/>
</dbReference>
<dbReference type="PANTHER" id="PTHR21660">
    <property type="entry name" value="THIOESTERASE SUPERFAMILY MEMBER-RELATED"/>
    <property type="match status" value="1"/>
</dbReference>
<evidence type="ECO:0000256" key="1">
    <source>
        <dbReference type="ARBA" id="ARBA00008324"/>
    </source>
</evidence>
<comment type="similarity">
    <text evidence="1">Belongs to the thioesterase PaaI family.</text>
</comment>
<evidence type="ECO:0000313" key="4">
    <source>
        <dbReference type="EMBL" id="KEO90612.1"/>
    </source>
</evidence>
<dbReference type="InterPro" id="IPR029069">
    <property type="entry name" value="HotDog_dom_sf"/>
</dbReference>
<evidence type="ECO:0000313" key="5">
    <source>
        <dbReference type="Proteomes" id="UP000027866"/>
    </source>
</evidence>
<dbReference type="Pfam" id="PF03061">
    <property type="entry name" value="4HBT"/>
    <property type="match status" value="1"/>
</dbReference>
<protein>
    <recommendedName>
        <fullName evidence="3">Thioesterase domain-containing protein</fullName>
    </recommendedName>
</protein>
<keyword evidence="5" id="KW-1185">Reference proteome</keyword>
<gene>
    <name evidence="4" type="ORF">EH32_01965</name>
</gene>
<dbReference type="CDD" id="cd03443">
    <property type="entry name" value="PaaI_thioesterase"/>
    <property type="match status" value="1"/>
</dbReference>
<dbReference type="PANTHER" id="PTHR21660:SF1">
    <property type="entry name" value="ACYL-COENZYME A THIOESTERASE 13"/>
    <property type="match status" value="1"/>
</dbReference>
<evidence type="ECO:0000256" key="2">
    <source>
        <dbReference type="ARBA" id="ARBA00022801"/>
    </source>
</evidence>